<dbReference type="GO" id="GO:0009279">
    <property type="term" value="C:cell outer membrane"/>
    <property type="evidence" value="ECO:0007669"/>
    <property type="project" value="UniProtKB-SubCell"/>
</dbReference>
<evidence type="ECO:0000256" key="2">
    <source>
        <dbReference type="ARBA" id="ARBA00023136"/>
    </source>
</evidence>
<organism evidence="9 10">
    <name type="scientific">Alteromonas pelagimontana</name>
    <dbReference type="NCBI Taxonomy" id="1858656"/>
    <lineage>
        <taxon>Bacteria</taxon>
        <taxon>Pseudomonadati</taxon>
        <taxon>Pseudomonadota</taxon>
        <taxon>Gammaproteobacteria</taxon>
        <taxon>Alteromonadales</taxon>
        <taxon>Alteromonadaceae</taxon>
        <taxon>Alteromonas/Salinimonas group</taxon>
        <taxon>Alteromonas</taxon>
    </lineage>
</organism>
<dbReference type="Pfam" id="PF00593">
    <property type="entry name" value="TonB_dep_Rec_b-barrel"/>
    <property type="match status" value="1"/>
</dbReference>
<evidence type="ECO:0000256" key="3">
    <source>
        <dbReference type="ARBA" id="ARBA00023237"/>
    </source>
</evidence>
<dbReference type="EMBL" id="CP052766">
    <property type="protein sequence ID" value="QJR80762.1"/>
    <property type="molecule type" value="Genomic_DNA"/>
</dbReference>
<keyword evidence="9" id="KW-0675">Receptor</keyword>
<feature type="chain" id="PRO_5028823731" evidence="6">
    <location>
        <begin position="24"/>
        <end position="983"/>
    </location>
</feature>
<dbReference type="AlphaFoldDB" id="A0A6M4MCA1"/>
<gene>
    <name evidence="9" type="ORF">CA267_008215</name>
</gene>
<feature type="domain" description="TonB-dependent receptor plug" evidence="8">
    <location>
        <begin position="73"/>
        <end position="169"/>
    </location>
</feature>
<proteinExistence type="inferred from homology"/>
<evidence type="ECO:0000256" key="4">
    <source>
        <dbReference type="RuleBase" id="RU003357"/>
    </source>
</evidence>
<keyword evidence="2 4" id="KW-0472">Membrane</keyword>
<comment type="subcellular location">
    <subcellularLocation>
        <location evidence="1 4">Cell outer membrane</location>
    </subcellularLocation>
</comment>
<dbReference type="Gene3D" id="2.170.130.10">
    <property type="entry name" value="TonB-dependent receptor, plug domain"/>
    <property type="match status" value="1"/>
</dbReference>
<dbReference type="RefSeq" id="WP_075607939.1">
    <property type="nucleotide sequence ID" value="NZ_CP052766.1"/>
</dbReference>
<feature type="region of interest" description="Disordered" evidence="5">
    <location>
        <begin position="26"/>
        <end position="46"/>
    </location>
</feature>
<accession>A0A6M4MCA1</accession>
<name>A0A6M4MCA1_9ALTE</name>
<comment type="similarity">
    <text evidence="4">Belongs to the TonB-dependent receptor family.</text>
</comment>
<dbReference type="Pfam" id="PF07715">
    <property type="entry name" value="Plug"/>
    <property type="match status" value="1"/>
</dbReference>
<keyword evidence="6" id="KW-0732">Signal</keyword>
<keyword evidence="3" id="KW-0998">Cell outer membrane</keyword>
<dbReference type="OrthoDB" id="8727862at2"/>
<reference evidence="10" key="1">
    <citation type="submission" date="2014-12" db="EMBL/GenBank/DDBJ databases">
        <title>Complete genome sequence of a multi-drug resistant Klebsiella pneumoniae.</title>
        <authorList>
            <person name="Hua X."/>
            <person name="Chen Q."/>
            <person name="Li X."/>
            <person name="Feng Y."/>
            <person name="Ruan Z."/>
            <person name="Yu Y."/>
        </authorList>
    </citation>
    <scope>NUCLEOTIDE SEQUENCE [LARGE SCALE GENOMIC DNA]</scope>
    <source>
        <strain evidence="10">5.12</strain>
    </source>
</reference>
<dbReference type="Gene3D" id="2.40.170.20">
    <property type="entry name" value="TonB-dependent receptor, beta-barrel domain"/>
    <property type="match status" value="1"/>
</dbReference>
<dbReference type="Proteomes" id="UP000219285">
    <property type="component" value="Chromosome"/>
</dbReference>
<evidence type="ECO:0000313" key="9">
    <source>
        <dbReference type="EMBL" id="QJR80762.1"/>
    </source>
</evidence>
<reference evidence="9 10" key="2">
    <citation type="submission" date="2020-04" db="EMBL/GenBank/DDBJ databases">
        <title>Complete genome sequence of Alteromonas pelagimontana 5.12T.</title>
        <authorList>
            <person name="Sinha R.K."/>
            <person name="Krishnan K.P."/>
            <person name="Kurian J.P."/>
        </authorList>
    </citation>
    <scope>NUCLEOTIDE SEQUENCE [LARGE SCALE GENOMIC DNA]</scope>
    <source>
        <strain evidence="9 10">5.12</strain>
    </source>
</reference>
<dbReference type="SUPFAM" id="SSF56935">
    <property type="entry name" value="Porins"/>
    <property type="match status" value="1"/>
</dbReference>
<dbReference type="PANTHER" id="PTHR40980">
    <property type="entry name" value="PLUG DOMAIN-CONTAINING PROTEIN"/>
    <property type="match status" value="1"/>
</dbReference>
<feature type="signal peptide" evidence="6">
    <location>
        <begin position="1"/>
        <end position="23"/>
    </location>
</feature>
<dbReference type="InterPro" id="IPR036942">
    <property type="entry name" value="Beta-barrel_TonB_sf"/>
</dbReference>
<dbReference type="KEGG" id="apel:CA267_008215"/>
<sequence length="983" mass="108486">MHMFKWTAIALSVSVAFATAAQTADPASTTADDSPETQSQPSEANDVEIVEVKGVKQADLKARDLERMKNGFSSVISTDDLGNFVDQNVAESLRRLPGVTLQRSEGEGKYVTVRGLGPGFVSVNMNGSQMSGAGEERKVGLDALPADLLGTIEVLKTLTPDQNLNSIGGTVNVKAISAFDRGKNTLKMRIQDAYSENRGAHSPKFSVDGTQFFLDNTFGIGFALSHEERKTQIDETRHHSTTEMKFYTADLGKTEEEIAAGEEILAPSQLEYRREVAGRTRQAAALNLEFKPSANSYYYAKGTYTQFEDDDLALREFYDFQDAGSVGDGEIVYVNGQTKEFILSDIDVFHQQFIQESDNKTVTFSVGGENRFADRFVVDYEYAQSRSDEDAIGDRRVQFRERDLIVYGQGLRDNIRAQILSPEEAANIAGLTYDPDNSIFGTSGSGNGTELSNYLFDNLFLEDGVRTDEIKSANINLRADVFNNWLNYVKVGVEVTERDHARDKDRWSFAPSESDCSGDTACIDAVNSTLGDYASSIPEDSSFQLPFESRATVEEVVNATRQTVEPATDGEVSIESTKGDYTIVENTKSAFAMVEVPLGMDATLITGVRWAETEFLSTGYMSLENDDFEFNGAGAGALDIAIPLPEASITYSEFFPSAHVKWEPTENILVRGAVWTSFTRPSFKQARAYAIFDSDIELCSPGSEDCEDSQDGASMQQLSQYVLGSDNALDVGNPNLLPMTSVNYDASIGWYPGENLFLEAAIFYKDIDKFIVDVNGIGMSIADLPLTLPVNQVTEFVIPQDLYLNEINITINGDKAKVYGVELSYNQYFENGFFLQSNATLLDSEATLDSSIRQGKVALPDQADTTFNLVIGWESETFSARLIGNIRSDVLEQIGSCPASADLSDPQGCKIWGDQYQADVKSLDFKAQYDVTDMIQVYFDAINLTEEADLRYFQGNAMSGGNILYQKEEYGRSYQLGMNIKFY</sequence>
<feature type="domain" description="TonB-dependent receptor-like beta-barrel" evidence="7">
    <location>
        <begin position="429"/>
        <end position="944"/>
    </location>
</feature>
<keyword evidence="10" id="KW-1185">Reference proteome</keyword>
<dbReference type="InterPro" id="IPR037066">
    <property type="entry name" value="Plug_dom_sf"/>
</dbReference>
<protein>
    <submittedName>
        <fullName evidence="9">TonB-dependent receptor</fullName>
    </submittedName>
</protein>
<evidence type="ECO:0000256" key="6">
    <source>
        <dbReference type="SAM" id="SignalP"/>
    </source>
</evidence>
<evidence type="ECO:0000259" key="7">
    <source>
        <dbReference type="Pfam" id="PF00593"/>
    </source>
</evidence>
<dbReference type="InterPro" id="IPR000531">
    <property type="entry name" value="Beta-barrel_TonB"/>
</dbReference>
<evidence type="ECO:0000256" key="1">
    <source>
        <dbReference type="ARBA" id="ARBA00004442"/>
    </source>
</evidence>
<dbReference type="NCBIfam" id="TIGR01782">
    <property type="entry name" value="TonB-Xanth-Caul"/>
    <property type="match status" value="1"/>
</dbReference>
<dbReference type="InterPro" id="IPR012910">
    <property type="entry name" value="Plug_dom"/>
</dbReference>
<dbReference type="PANTHER" id="PTHR40980:SF4">
    <property type="entry name" value="TONB-DEPENDENT RECEPTOR-LIKE BETA-BARREL DOMAIN-CONTAINING PROTEIN"/>
    <property type="match status" value="1"/>
</dbReference>
<evidence type="ECO:0000313" key="10">
    <source>
        <dbReference type="Proteomes" id="UP000219285"/>
    </source>
</evidence>
<dbReference type="InterPro" id="IPR010104">
    <property type="entry name" value="TonB_rcpt_bac"/>
</dbReference>
<evidence type="ECO:0000259" key="8">
    <source>
        <dbReference type="Pfam" id="PF07715"/>
    </source>
</evidence>
<evidence type="ECO:0000256" key="5">
    <source>
        <dbReference type="SAM" id="MobiDB-lite"/>
    </source>
</evidence>
<keyword evidence="4" id="KW-0798">TonB box</keyword>